<name>A0A9Q0R3S7_9MAGN</name>
<evidence type="ECO:0008006" key="4">
    <source>
        <dbReference type="Google" id="ProtNLM"/>
    </source>
</evidence>
<evidence type="ECO:0000256" key="1">
    <source>
        <dbReference type="ARBA" id="ARBA00022737"/>
    </source>
</evidence>
<evidence type="ECO:0000313" key="2">
    <source>
        <dbReference type="EMBL" id="KAJ4981840.1"/>
    </source>
</evidence>
<sequence length="230" mass="26198">MEDDYQSNFPLIFVLENLDQTMEAETIFEEMKGRGHFILTLLLFPTPIPIPCLLSVPPIILRVPRLSLIKKQSRQDNGLCYNWIEQFVTRPHCKFRLLFLLVYDKEYGCYSDVVAHDAPIRNFGVAKKLGDTYNLMDEVIGKGYAKVGDVDSVCELFERMTDRNIISWAAIIAGCAQIMLKIEHYCCHGDRQQHALTINLSNMYSPVKAMTLTTDGGILYGGCTDGYIHY</sequence>
<reference evidence="2" key="1">
    <citation type="journal article" date="2023" name="Plant J.">
        <title>The genome of the king protea, Protea cynaroides.</title>
        <authorList>
            <person name="Chang J."/>
            <person name="Duong T.A."/>
            <person name="Schoeman C."/>
            <person name="Ma X."/>
            <person name="Roodt D."/>
            <person name="Barker N."/>
            <person name="Li Z."/>
            <person name="Van de Peer Y."/>
            <person name="Mizrachi E."/>
        </authorList>
    </citation>
    <scope>NUCLEOTIDE SEQUENCE</scope>
    <source>
        <tissue evidence="2">Young leaves</tissue>
    </source>
</reference>
<dbReference type="EMBL" id="JAMYWD010000001">
    <property type="protein sequence ID" value="KAJ4981840.1"/>
    <property type="molecule type" value="Genomic_DNA"/>
</dbReference>
<dbReference type="InterPro" id="IPR011990">
    <property type="entry name" value="TPR-like_helical_dom_sf"/>
</dbReference>
<keyword evidence="3" id="KW-1185">Reference proteome</keyword>
<organism evidence="2 3">
    <name type="scientific">Protea cynaroides</name>
    <dbReference type="NCBI Taxonomy" id="273540"/>
    <lineage>
        <taxon>Eukaryota</taxon>
        <taxon>Viridiplantae</taxon>
        <taxon>Streptophyta</taxon>
        <taxon>Embryophyta</taxon>
        <taxon>Tracheophyta</taxon>
        <taxon>Spermatophyta</taxon>
        <taxon>Magnoliopsida</taxon>
        <taxon>Proteales</taxon>
        <taxon>Proteaceae</taxon>
        <taxon>Protea</taxon>
    </lineage>
</organism>
<comment type="caution">
    <text evidence="2">The sequence shown here is derived from an EMBL/GenBank/DDBJ whole genome shotgun (WGS) entry which is preliminary data.</text>
</comment>
<accession>A0A9Q0R3S7</accession>
<proteinExistence type="predicted"/>
<dbReference type="Proteomes" id="UP001141806">
    <property type="component" value="Unassembled WGS sequence"/>
</dbReference>
<dbReference type="Gene3D" id="1.25.40.10">
    <property type="entry name" value="Tetratricopeptide repeat domain"/>
    <property type="match status" value="1"/>
</dbReference>
<dbReference type="Pfam" id="PF01535">
    <property type="entry name" value="PPR"/>
    <property type="match status" value="2"/>
</dbReference>
<protein>
    <recommendedName>
        <fullName evidence="4">Pentatricopeptide repeat-containing protein</fullName>
    </recommendedName>
</protein>
<keyword evidence="1" id="KW-0677">Repeat</keyword>
<evidence type="ECO:0000313" key="3">
    <source>
        <dbReference type="Proteomes" id="UP001141806"/>
    </source>
</evidence>
<dbReference type="AlphaFoldDB" id="A0A9Q0R3S7"/>
<gene>
    <name evidence="2" type="ORF">NE237_032677</name>
</gene>
<dbReference type="InterPro" id="IPR002885">
    <property type="entry name" value="PPR_rpt"/>
</dbReference>